<name>A0A174QZP3_9FIRM</name>
<evidence type="ECO:0000259" key="1">
    <source>
        <dbReference type="Pfam" id="PF12500"/>
    </source>
</evidence>
<reference evidence="3 4" key="1">
    <citation type="submission" date="2015-09" db="EMBL/GenBank/DDBJ databases">
        <authorList>
            <consortium name="Pathogen Informatics"/>
        </authorList>
    </citation>
    <scope>NUCLEOTIDE SEQUENCE [LARGE SCALE GENOMIC DNA]</scope>
    <source>
        <strain evidence="3 4">2789STDY5834939</strain>
    </source>
</reference>
<dbReference type="InterPro" id="IPR029057">
    <property type="entry name" value="PRTase-like"/>
</dbReference>
<protein>
    <submittedName>
        <fullName evidence="3">Protein of uncharacterized function (DUF3706)</fullName>
    </submittedName>
</protein>
<dbReference type="CDD" id="cd06223">
    <property type="entry name" value="PRTases_typeI"/>
    <property type="match status" value="1"/>
</dbReference>
<dbReference type="InterPro" id="IPR011214">
    <property type="entry name" value="UCP020967"/>
</dbReference>
<dbReference type="RefSeq" id="WP_055245124.1">
    <property type="nucleotide sequence ID" value="NZ_CZBE01000011.1"/>
</dbReference>
<dbReference type="SUPFAM" id="SSF53271">
    <property type="entry name" value="PRTase-like"/>
    <property type="match status" value="1"/>
</dbReference>
<dbReference type="Proteomes" id="UP000095765">
    <property type="component" value="Unassembled WGS sequence"/>
</dbReference>
<sequence length="416" mass="44521">MITSFTLENNLQLTLELDTPRFGLSPDALFGLAARQNPQRAFLFVSKVLGKHLPIPPGALLAAGKLLALALAGKTDGEYWASIINGAAGPAFAELWARLEASRTPLPAQERTLFIGFAETATGLGQAVADCFSGESAYISTTRFEQTGGTPLTFDEAHSHARTHLLYLDPNDAFLRGCRRAVLIDDEFTTGNTAFRLVERLHAAYGIRRFVLLALLDNSSGEQRRAVEKRLGVEIEMISLLKSRIVSLENGAPPAPALADLTGAAGSAPTLLDPGIFLPGTGRRLMTQERLAALRRACRTAADKIGAPDAPRTLYLGSGELIYAPALIAGFCGGGAFHSTTQSPVFPLPGSAIVSGVRFDPADCYSAAGYLYNVPDGAYERAYLFAERGAFIERGARQLTQYLSMRGIKSVSVVML</sequence>
<dbReference type="Pfam" id="PF12500">
    <property type="entry name" value="TRSP"/>
    <property type="match status" value="1"/>
</dbReference>
<evidence type="ECO:0000259" key="2">
    <source>
        <dbReference type="Pfam" id="PF15609"/>
    </source>
</evidence>
<dbReference type="InterPro" id="IPR022537">
    <property type="entry name" value="TRSP_dom"/>
</dbReference>
<dbReference type="Pfam" id="PF15609">
    <property type="entry name" value="PRTase_2"/>
    <property type="match status" value="1"/>
</dbReference>
<dbReference type="Gene3D" id="3.40.50.2020">
    <property type="match status" value="1"/>
</dbReference>
<organism evidence="3 4">
    <name type="scientific">Anaerotruncus colihominis</name>
    <dbReference type="NCBI Taxonomy" id="169435"/>
    <lineage>
        <taxon>Bacteria</taxon>
        <taxon>Bacillati</taxon>
        <taxon>Bacillota</taxon>
        <taxon>Clostridia</taxon>
        <taxon>Eubacteriales</taxon>
        <taxon>Oscillospiraceae</taxon>
        <taxon>Anaerotruncus</taxon>
    </lineage>
</organism>
<accession>A0A174QZP3</accession>
<evidence type="ECO:0000313" key="4">
    <source>
        <dbReference type="Proteomes" id="UP000095765"/>
    </source>
</evidence>
<dbReference type="PIRSF" id="PIRSF020967">
    <property type="entry name" value="UCP020967"/>
    <property type="match status" value="1"/>
</dbReference>
<evidence type="ECO:0000313" key="3">
    <source>
        <dbReference type="EMBL" id="CUP76375.1"/>
    </source>
</evidence>
<feature type="domain" description="TRSP" evidence="1">
    <location>
        <begin position="281"/>
        <end position="391"/>
    </location>
</feature>
<dbReference type="OrthoDB" id="56827at2"/>
<feature type="domain" description="Orotate phosphoribosyltransferase-like" evidence="2">
    <location>
        <begin position="29"/>
        <end position="243"/>
    </location>
</feature>
<dbReference type="EMBL" id="CZBE01000011">
    <property type="protein sequence ID" value="CUP76375.1"/>
    <property type="molecule type" value="Genomic_DNA"/>
</dbReference>
<proteinExistence type="predicted"/>
<dbReference type="AlphaFoldDB" id="A0A174QZP3"/>
<dbReference type="InterPro" id="IPR041688">
    <property type="entry name" value="PRTase_2"/>
</dbReference>
<dbReference type="InterPro" id="IPR000836">
    <property type="entry name" value="PRTase_dom"/>
</dbReference>
<gene>
    <name evidence="3" type="ORF">ERS852551_01874</name>
</gene>